<feature type="transmembrane region" description="Helical" evidence="1">
    <location>
        <begin position="257"/>
        <end position="280"/>
    </location>
</feature>
<keyword evidence="1" id="KW-1133">Transmembrane helix</keyword>
<reference evidence="2 3" key="1">
    <citation type="submission" date="2014-07" db="EMBL/GenBank/DDBJ databases">
        <title>Expanding our view of genomic diversity in Candidatus Accumulibacter clades.</title>
        <authorList>
            <person name="Skennerton C.T."/>
            <person name="Barr J.J."/>
            <person name="Slater F.R."/>
            <person name="Bond P.L."/>
            <person name="Tyson G.W."/>
        </authorList>
    </citation>
    <scope>NUCLEOTIDE SEQUENCE [LARGE SCALE GENOMIC DNA]</scope>
    <source>
        <strain evidence="3">SK-01</strain>
    </source>
</reference>
<dbReference type="STRING" id="1457154.CAPSK01_002251"/>
<dbReference type="AlphaFoldDB" id="A0A084Y103"/>
<feature type="transmembrane region" description="Helical" evidence="1">
    <location>
        <begin position="154"/>
        <end position="171"/>
    </location>
</feature>
<keyword evidence="1" id="KW-0472">Membrane</keyword>
<feature type="transmembrane region" description="Helical" evidence="1">
    <location>
        <begin position="207"/>
        <end position="226"/>
    </location>
</feature>
<accession>A0A084Y103</accession>
<feature type="transmembrane region" description="Helical" evidence="1">
    <location>
        <begin position="14"/>
        <end position="43"/>
    </location>
</feature>
<feature type="transmembrane region" description="Helical" evidence="1">
    <location>
        <begin position="64"/>
        <end position="89"/>
    </location>
</feature>
<proteinExistence type="predicted"/>
<evidence type="ECO:0000256" key="1">
    <source>
        <dbReference type="SAM" id="Phobius"/>
    </source>
</evidence>
<protein>
    <recommendedName>
        <fullName evidence="4">AI-2E family transporter</fullName>
    </recommendedName>
</protein>
<feature type="transmembrane region" description="Helical" evidence="1">
    <location>
        <begin position="232"/>
        <end position="250"/>
    </location>
</feature>
<organism evidence="2 3">
    <name type="scientific">Candidatus Accumulibacter vicinus</name>
    <dbReference type="NCBI Taxonomy" id="2954382"/>
    <lineage>
        <taxon>Bacteria</taxon>
        <taxon>Pseudomonadati</taxon>
        <taxon>Pseudomonadota</taxon>
        <taxon>Betaproteobacteria</taxon>
        <taxon>Candidatus Accumulibacter</taxon>
    </lineage>
</organism>
<evidence type="ECO:0000313" key="2">
    <source>
        <dbReference type="EMBL" id="KFB68397.1"/>
    </source>
</evidence>
<feature type="transmembrane region" description="Helical" evidence="1">
    <location>
        <begin position="300"/>
        <end position="329"/>
    </location>
</feature>
<evidence type="ECO:0008006" key="4">
    <source>
        <dbReference type="Google" id="ProtNLM"/>
    </source>
</evidence>
<dbReference type="EMBL" id="JDSS02000021">
    <property type="protein sequence ID" value="KFB68397.1"/>
    <property type="molecule type" value="Genomic_DNA"/>
</dbReference>
<dbReference type="RefSeq" id="WP_034925910.1">
    <property type="nucleotide sequence ID" value="NZ_JDSS02000021.1"/>
</dbReference>
<comment type="caution">
    <text evidence="2">The sequence shown here is derived from an EMBL/GenBank/DDBJ whole genome shotgun (WGS) entry which is preliminary data.</text>
</comment>
<keyword evidence="1" id="KW-0812">Transmembrane</keyword>
<name>A0A084Y103_9PROT</name>
<evidence type="ECO:0000313" key="3">
    <source>
        <dbReference type="Proteomes" id="UP000019812"/>
    </source>
</evidence>
<sequence>MAKDTLNKASISEYASWIIALLAMLLVIEVHLLPALIAGLLVYELVHVLAPFFARHLSSTRAKAMAVGLVVLWVLGAVTAATLGLMVFMNSEGGSFAALLAKMAEIVETSRSTLPNWLADLLPRGGEAIRERAGHWLREHSAELQMIGKETGRLLAHLLIGMVIGGMVSLSEADTGESMGPLARALAERVFRLGEAFRRIVFAQVRISALNTAFTTLYLVVVLPLFGVHLPLTKTMIVVTFIAGLLPVVGNLISNTVIFVVSLAHSPGVAISSLAFLVFVHKLEYFLNARIVGAQIRAKAWELLTAMLIMESSFGLAGLVAAPICYAWLKDELSSRELI</sequence>
<gene>
    <name evidence="2" type="ORF">CAPSK01_002251</name>
</gene>
<dbReference type="Proteomes" id="UP000019812">
    <property type="component" value="Unassembled WGS sequence"/>
</dbReference>